<dbReference type="SUPFAM" id="SSF54523">
    <property type="entry name" value="Pili subunits"/>
    <property type="match status" value="1"/>
</dbReference>
<name>A0A1I4U035_9BACT</name>
<organism evidence="2 3">
    <name type="scientific">Thermodesulforhabdus norvegica</name>
    <dbReference type="NCBI Taxonomy" id="39841"/>
    <lineage>
        <taxon>Bacteria</taxon>
        <taxon>Pseudomonadati</taxon>
        <taxon>Thermodesulfobacteriota</taxon>
        <taxon>Syntrophobacteria</taxon>
        <taxon>Syntrophobacterales</taxon>
        <taxon>Thermodesulforhabdaceae</taxon>
        <taxon>Thermodesulforhabdus</taxon>
    </lineage>
</organism>
<dbReference type="Pfam" id="PF07963">
    <property type="entry name" value="N_methyl"/>
    <property type="match status" value="1"/>
</dbReference>
<evidence type="ECO:0000256" key="1">
    <source>
        <dbReference type="SAM" id="Phobius"/>
    </source>
</evidence>
<keyword evidence="1" id="KW-0472">Membrane</keyword>
<dbReference type="Proteomes" id="UP000199611">
    <property type="component" value="Unassembled WGS sequence"/>
</dbReference>
<dbReference type="InterPro" id="IPR045584">
    <property type="entry name" value="Pilin-like"/>
</dbReference>
<keyword evidence="1" id="KW-1133">Transmembrane helix</keyword>
<dbReference type="PROSITE" id="PS00409">
    <property type="entry name" value="PROKAR_NTER_METHYL"/>
    <property type="match status" value="1"/>
</dbReference>
<accession>A0A1I4U035</accession>
<gene>
    <name evidence="2" type="ORF">SAMN05660836_01622</name>
</gene>
<dbReference type="AlphaFoldDB" id="A0A1I4U035"/>
<dbReference type="NCBIfam" id="TIGR02532">
    <property type="entry name" value="IV_pilin_GFxxxE"/>
    <property type="match status" value="1"/>
</dbReference>
<dbReference type="RefSeq" id="WP_093394865.1">
    <property type="nucleotide sequence ID" value="NZ_FOUU01000004.1"/>
</dbReference>
<dbReference type="OrthoDB" id="5501230at2"/>
<keyword evidence="1" id="KW-0812">Transmembrane</keyword>
<dbReference type="InterPro" id="IPR012902">
    <property type="entry name" value="N_methyl_site"/>
</dbReference>
<sequence>MVIFLKPTVRNKKGFSLIELMVAIAIIAVLAAVATRWYRNYTRSSFESDLIQALLAARVAQEQYRAERGTYAATIEDLPRYNDGEEDNSFVIHEDKDARRRIVLRVEDADDDGYTIVAENEAEGEWHLEWRLSCSRDEPDEACTPVQTAGTGVLKNVF</sequence>
<evidence type="ECO:0000313" key="2">
    <source>
        <dbReference type="EMBL" id="SFM82372.1"/>
    </source>
</evidence>
<feature type="transmembrane region" description="Helical" evidence="1">
    <location>
        <begin position="20"/>
        <end position="38"/>
    </location>
</feature>
<evidence type="ECO:0000313" key="3">
    <source>
        <dbReference type="Proteomes" id="UP000199611"/>
    </source>
</evidence>
<dbReference type="EMBL" id="FOUU01000004">
    <property type="protein sequence ID" value="SFM82372.1"/>
    <property type="molecule type" value="Genomic_DNA"/>
</dbReference>
<proteinExistence type="predicted"/>
<dbReference type="STRING" id="39841.SAMN05660836_01622"/>
<keyword evidence="3" id="KW-1185">Reference proteome</keyword>
<protein>
    <submittedName>
        <fullName evidence="2">Prepilin-type N-terminal cleavage/methylation domain-containing protein</fullName>
    </submittedName>
</protein>
<dbReference type="Gene3D" id="3.30.700.10">
    <property type="entry name" value="Glycoprotein, Type 4 Pilin"/>
    <property type="match status" value="1"/>
</dbReference>
<reference evidence="3" key="1">
    <citation type="submission" date="2016-10" db="EMBL/GenBank/DDBJ databases">
        <authorList>
            <person name="Varghese N."/>
            <person name="Submissions S."/>
        </authorList>
    </citation>
    <scope>NUCLEOTIDE SEQUENCE [LARGE SCALE GENOMIC DNA]</scope>
    <source>
        <strain evidence="3">DSM 9990</strain>
    </source>
</reference>